<dbReference type="AlphaFoldDB" id="A0A6M3JK87"/>
<accession>A0A6M3JK87</accession>
<gene>
    <name evidence="1" type="ORF">MM415A04854_0010</name>
    <name evidence="2" type="ORF">MM415B05430_0012</name>
</gene>
<reference evidence="1" key="1">
    <citation type="submission" date="2020-03" db="EMBL/GenBank/DDBJ databases">
        <title>The deep terrestrial virosphere.</title>
        <authorList>
            <person name="Holmfeldt K."/>
            <person name="Nilsson E."/>
            <person name="Simone D."/>
            <person name="Lopez-Fernandez M."/>
            <person name="Wu X."/>
            <person name="de Brujin I."/>
            <person name="Lundin D."/>
            <person name="Andersson A."/>
            <person name="Bertilsson S."/>
            <person name="Dopson M."/>
        </authorList>
    </citation>
    <scope>NUCLEOTIDE SEQUENCE</scope>
    <source>
        <strain evidence="1">MM415A04854</strain>
        <strain evidence="2">MM415B05430</strain>
    </source>
</reference>
<sequence>MKQKTYKVVNIDMRDTEQVEDILNKRQVAWRPILMTESLLVFKKKEMNVRTDRE</sequence>
<evidence type="ECO:0000313" key="1">
    <source>
        <dbReference type="EMBL" id="QJA69247.1"/>
    </source>
</evidence>
<evidence type="ECO:0000313" key="2">
    <source>
        <dbReference type="EMBL" id="QJA95367.1"/>
    </source>
</evidence>
<dbReference type="EMBL" id="MT141689">
    <property type="protein sequence ID" value="QJA69247.1"/>
    <property type="molecule type" value="Genomic_DNA"/>
</dbReference>
<proteinExistence type="predicted"/>
<protein>
    <submittedName>
        <fullName evidence="1">Uncharacterized protein</fullName>
    </submittedName>
</protein>
<dbReference type="EMBL" id="MT143308">
    <property type="protein sequence ID" value="QJA95367.1"/>
    <property type="molecule type" value="Genomic_DNA"/>
</dbReference>
<organism evidence="1">
    <name type="scientific">viral metagenome</name>
    <dbReference type="NCBI Taxonomy" id="1070528"/>
    <lineage>
        <taxon>unclassified sequences</taxon>
        <taxon>metagenomes</taxon>
        <taxon>organismal metagenomes</taxon>
    </lineage>
</organism>
<name>A0A6M3JK87_9ZZZZ</name>